<dbReference type="GO" id="GO:0015074">
    <property type="term" value="P:DNA integration"/>
    <property type="evidence" value="ECO:0007669"/>
    <property type="project" value="InterPro"/>
</dbReference>
<dbReference type="PROSITE" id="PS50994">
    <property type="entry name" value="INTEGRASE"/>
    <property type="match status" value="1"/>
</dbReference>
<comment type="caution">
    <text evidence="2">The sequence shown here is derived from an EMBL/GenBank/DDBJ whole genome shotgun (WGS) entry which is preliminary data.</text>
</comment>
<proteinExistence type="predicted"/>
<feature type="non-terminal residue" evidence="2">
    <location>
        <position position="1"/>
    </location>
</feature>
<dbReference type="EMBL" id="BART01003513">
    <property type="protein sequence ID" value="GAG57689.1"/>
    <property type="molecule type" value="Genomic_DNA"/>
</dbReference>
<protein>
    <recommendedName>
        <fullName evidence="1">Integrase catalytic domain-containing protein</fullName>
    </recommendedName>
</protein>
<accession>X0YN25</accession>
<gene>
    <name evidence="2" type="ORF">S01H4_09618</name>
</gene>
<organism evidence="2">
    <name type="scientific">marine sediment metagenome</name>
    <dbReference type="NCBI Taxonomy" id="412755"/>
    <lineage>
        <taxon>unclassified sequences</taxon>
        <taxon>metagenomes</taxon>
        <taxon>ecological metagenomes</taxon>
    </lineage>
</organism>
<dbReference type="Gene3D" id="3.30.420.10">
    <property type="entry name" value="Ribonuclease H-like superfamily/Ribonuclease H"/>
    <property type="match status" value="1"/>
</dbReference>
<dbReference type="InterPro" id="IPR012337">
    <property type="entry name" value="RNaseH-like_sf"/>
</dbReference>
<dbReference type="GO" id="GO:0003676">
    <property type="term" value="F:nucleic acid binding"/>
    <property type="evidence" value="ECO:0007669"/>
    <property type="project" value="InterPro"/>
</dbReference>
<dbReference type="InterPro" id="IPR001584">
    <property type="entry name" value="Integrase_cat-core"/>
</dbReference>
<dbReference type="InterPro" id="IPR036397">
    <property type="entry name" value="RNaseH_sf"/>
</dbReference>
<dbReference type="PANTHER" id="PTHR35004:SF7">
    <property type="entry name" value="INTEGRASE PROTEIN"/>
    <property type="match status" value="1"/>
</dbReference>
<dbReference type="SUPFAM" id="SSF53098">
    <property type="entry name" value="Ribonuclease H-like"/>
    <property type="match status" value="1"/>
</dbReference>
<evidence type="ECO:0000259" key="1">
    <source>
        <dbReference type="PROSITE" id="PS50994"/>
    </source>
</evidence>
<dbReference type="AlphaFoldDB" id="X0YN25"/>
<name>X0YN25_9ZZZZ</name>
<evidence type="ECO:0000313" key="2">
    <source>
        <dbReference type="EMBL" id="GAG57689.1"/>
    </source>
</evidence>
<dbReference type="PANTHER" id="PTHR35004">
    <property type="entry name" value="TRANSPOSASE RV3428C-RELATED"/>
    <property type="match status" value="1"/>
</dbReference>
<feature type="domain" description="Integrase catalytic" evidence="1">
    <location>
        <begin position="63"/>
        <end position="259"/>
    </location>
</feature>
<sequence>KIGKEVENNILTELKTEKDLIEAKDNPIRGYNYSYIKDRLEEKYKNKVSLPTIIDRAKKGGFYINKPKSKAHDREVVTNYVGELIQHDSSHHKWSPYADKKWYLITSIDDCSRYLLYYNLVEAETSWAHIMALEDVAVIFGLAYSYYFDSHSIFRFVQGRDSFWRKHHKVTDDVDPQVKQILLELGIKVRYALSPQAKGRVERPYRWLQDRLVRTCAREGVTEIPDGIKILKKEADRYNYRQVHSVTGEVPYYRLKRLVDEGKSLFREFVLPAPYKSTKDVFALRDNRTVNPYRKISFNKLKFSISGAPIREKVNLRIVPDIESGMAEIRLWYKDNLIGIQNVKNEDINLPNFK</sequence>
<reference evidence="2" key="1">
    <citation type="journal article" date="2014" name="Front. Microbiol.">
        <title>High frequency of phylogenetically diverse reductive dehalogenase-homologous genes in deep subseafloor sedimentary metagenomes.</title>
        <authorList>
            <person name="Kawai M."/>
            <person name="Futagami T."/>
            <person name="Toyoda A."/>
            <person name="Takaki Y."/>
            <person name="Nishi S."/>
            <person name="Hori S."/>
            <person name="Arai W."/>
            <person name="Tsubouchi T."/>
            <person name="Morono Y."/>
            <person name="Uchiyama I."/>
            <person name="Ito T."/>
            <person name="Fujiyama A."/>
            <person name="Inagaki F."/>
            <person name="Takami H."/>
        </authorList>
    </citation>
    <scope>NUCLEOTIDE SEQUENCE</scope>
    <source>
        <strain evidence="2">Expedition CK06-06</strain>
    </source>
</reference>